<evidence type="ECO:0000256" key="6">
    <source>
        <dbReference type="ARBA" id="ARBA00023157"/>
    </source>
</evidence>
<proteinExistence type="inferred from homology"/>
<dbReference type="Pfam" id="PF00370">
    <property type="entry name" value="FGGY_N"/>
    <property type="match status" value="1"/>
</dbReference>
<evidence type="ECO:0000256" key="2">
    <source>
        <dbReference type="ARBA" id="ARBA00022679"/>
    </source>
</evidence>
<dbReference type="InterPro" id="IPR018485">
    <property type="entry name" value="FGGY_C"/>
</dbReference>
<evidence type="ECO:0000256" key="1">
    <source>
        <dbReference type="ARBA" id="ARBA00009156"/>
    </source>
</evidence>
<evidence type="ECO:0000313" key="11">
    <source>
        <dbReference type="Proteomes" id="UP001596527"/>
    </source>
</evidence>
<evidence type="ECO:0000256" key="7">
    <source>
        <dbReference type="ARBA" id="ARBA00023308"/>
    </source>
</evidence>
<dbReference type="CDD" id="cd07771">
    <property type="entry name" value="ASKHA_NBD_FGGY_RhaB-like"/>
    <property type="match status" value="1"/>
</dbReference>
<sequence>MSHTVVAIDLGASSGRVLAGTLDQGVLAVEECSRFPNGPVRVPVEGEDNLQWDVLFLWEGIRNGLTEAARRGPVDAIGIDTWGVDYGLLDADGRLLGDPASYRSPRTEPAVRAVHALMPQAELYTHNGVQHQPFNTLFQLVADRGRTPVREGAARTALLLPDLLAYWLTGRRVCEVTNASTTGMIDPATRSWSPEVLGLLHDRLGVEVPALLAPLIEPGTLIGPVSLEDIPLRTRGGEPTPVVAVGSHDTASAVVGVPAPGRASVGFVSSGTWSLVGIELDHPVRTEESMAANFTNELGVDGTVRYLKNIMGMWIQQECLRQWRDADMRGMSWKVLDAETEASQPLRTLVDVSDPSFAAPGAMTGRIDAWTAAHGEPQPRERAQYLRAITESLAVAYRRALREATTLSGTPIGAVHIVGGGSKNALLCQSTADATGLPVVSGPVEGTAIGNMVVQLRAVGALAGGLDELREVVASSVTTTRFEPAPGRTRLWDEAEQRVFGAEEASSPIR</sequence>
<keyword evidence="5" id="KW-0067">ATP-binding</keyword>
<reference evidence="11" key="1">
    <citation type="journal article" date="2019" name="Int. J. Syst. Evol. Microbiol.">
        <title>The Global Catalogue of Microorganisms (GCM) 10K type strain sequencing project: providing services to taxonomists for standard genome sequencing and annotation.</title>
        <authorList>
            <consortium name="The Broad Institute Genomics Platform"/>
            <consortium name="The Broad Institute Genome Sequencing Center for Infectious Disease"/>
            <person name="Wu L."/>
            <person name="Ma J."/>
        </authorList>
    </citation>
    <scope>NUCLEOTIDE SEQUENCE [LARGE SCALE GENOMIC DNA]</scope>
    <source>
        <strain evidence="11">CCUG 56698</strain>
    </source>
</reference>
<evidence type="ECO:0000259" key="8">
    <source>
        <dbReference type="Pfam" id="PF00370"/>
    </source>
</evidence>
<feature type="domain" description="Carbohydrate kinase FGGY C-terminal" evidence="9">
    <location>
        <begin position="267"/>
        <end position="458"/>
    </location>
</feature>
<organism evidence="10 11">
    <name type="scientific">Schaalia naturae</name>
    <dbReference type="NCBI Taxonomy" id="635203"/>
    <lineage>
        <taxon>Bacteria</taxon>
        <taxon>Bacillati</taxon>
        <taxon>Actinomycetota</taxon>
        <taxon>Actinomycetes</taxon>
        <taxon>Actinomycetales</taxon>
        <taxon>Actinomycetaceae</taxon>
        <taxon>Schaalia</taxon>
    </lineage>
</organism>
<dbReference type="EMBL" id="JBHTEF010000001">
    <property type="protein sequence ID" value="MFC7581611.1"/>
    <property type="molecule type" value="Genomic_DNA"/>
</dbReference>
<dbReference type="RefSeq" id="WP_380975066.1">
    <property type="nucleotide sequence ID" value="NZ_JBHTEF010000001.1"/>
</dbReference>
<evidence type="ECO:0000256" key="4">
    <source>
        <dbReference type="ARBA" id="ARBA00022777"/>
    </source>
</evidence>
<keyword evidence="3" id="KW-0547">Nucleotide-binding</keyword>
<evidence type="ECO:0000313" key="10">
    <source>
        <dbReference type="EMBL" id="MFC7581611.1"/>
    </source>
</evidence>
<dbReference type="SUPFAM" id="SSF53067">
    <property type="entry name" value="Actin-like ATPase domain"/>
    <property type="match status" value="2"/>
</dbReference>
<keyword evidence="4" id="KW-0418">Kinase</keyword>
<dbReference type="PANTHER" id="PTHR10196:SF93">
    <property type="entry name" value="L-RHAMNULOKINASE"/>
    <property type="match status" value="1"/>
</dbReference>
<evidence type="ECO:0000256" key="3">
    <source>
        <dbReference type="ARBA" id="ARBA00022741"/>
    </source>
</evidence>
<feature type="domain" description="Carbohydrate kinase FGGY N-terminal" evidence="8">
    <location>
        <begin position="5"/>
        <end position="256"/>
    </location>
</feature>
<dbReference type="Pfam" id="PF02782">
    <property type="entry name" value="FGGY_C"/>
    <property type="match status" value="1"/>
</dbReference>
<accession>A0ABW2SNB5</accession>
<dbReference type="EC" id="2.7.1.-" evidence="10"/>
<dbReference type="InterPro" id="IPR013449">
    <property type="entry name" value="Rhamnulokinase"/>
</dbReference>
<evidence type="ECO:0000259" key="9">
    <source>
        <dbReference type="Pfam" id="PF02782"/>
    </source>
</evidence>
<gene>
    <name evidence="10" type="ORF">ACFQWG_10445</name>
</gene>
<keyword evidence="2 10" id="KW-0808">Transferase</keyword>
<dbReference type="Proteomes" id="UP001596527">
    <property type="component" value="Unassembled WGS sequence"/>
</dbReference>
<dbReference type="GO" id="GO:0016740">
    <property type="term" value="F:transferase activity"/>
    <property type="evidence" value="ECO:0007669"/>
    <property type="project" value="UniProtKB-KW"/>
</dbReference>
<dbReference type="Gene3D" id="3.30.420.40">
    <property type="match status" value="2"/>
</dbReference>
<keyword evidence="7" id="KW-0684">Rhamnose metabolism</keyword>
<comment type="similarity">
    <text evidence="1">Belongs to the FGGY kinase family.</text>
</comment>
<dbReference type="PANTHER" id="PTHR10196">
    <property type="entry name" value="SUGAR KINASE"/>
    <property type="match status" value="1"/>
</dbReference>
<comment type="caution">
    <text evidence="10">The sequence shown here is derived from an EMBL/GenBank/DDBJ whole genome shotgun (WGS) entry which is preliminary data.</text>
</comment>
<keyword evidence="11" id="KW-1185">Reference proteome</keyword>
<name>A0ABW2SNB5_9ACTO</name>
<keyword evidence="6" id="KW-1015">Disulfide bond</keyword>
<dbReference type="InterPro" id="IPR018484">
    <property type="entry name" value="FGGY_N"/>
</dbReference>
<protein>
    <submittedName>
        <fullName evidence="10">Rhamnulokinase family protein</fullName>
        <ecNumber evidence="10">2.7.1.-</ecNumber>
    </submittedName>
</protein>
<evidence type="ECO:0000256" key="5">
    <source>
        <dbReference type="ARBA" id="ARBA00022840"/>
    </source>
</evidence>
<dbReference type="InterPro" id="IPR043129">
    <property type="entry name" value="ATPase_NBD"/>
</dbReference>